<evidence type="ECO:0000256" key="3">
    <source>
        <dbReference type="SAM" id="Phobius"/>
    </source>
</evidence>
<dbReference type="GO" id="GO:0005739">
    <property type="term" value="C:mitochondrion"/>
    <property type="evidence" value="ECO:0007669"/>
    <property type="project" value="GOC"/>
</dbReference>
<feature type="region of interest" description="Disordered" evidence="2">
    <location>
        <begin position="506"/>
        <end position="529"/>
    </location>
</feature>
<dbReference type="EMBL" id="CDMC01000002">
    <property type="protein sequence ID" value="CEN60304.1"/>
    <property type="molecule type" value="Genomic_DNA"/>
</dbReference>
<keyword evidence="6" id="KW-1185">Reference proteome</keyword>
<dbReference type="InterPro" id="IPR036869">
    <property type="entry name" value="J_dom_sf"/>
</dbReference>
<dbReference type="OrthoDB" id="666364at2759"/>
<dbReference type="CDD" id="cd06257">
    <property type="entry name" value="DnaJ"/>
    <property type="match status" value="1"/>
</dbReference>
<feature type="transmembrane region" description="Helical" evidence="3">
    <location>
        <begin position="602"/>
        <end position="621"/>
    </location>
</feature>
<feature type="compositionally biased region" description="Basic and acidic residues" evidence="2">
    <location>
        <begin position="10"/>
        <end position="30"/>
    </location>
</feature>
<dbReference type="OMA" id="IWYTYHG"/>
<dbReference type="PANTHER" id="PTHR44157">
    <property type="entry name" value="DNAJ HOMOLOG SUBFAMILY C MEMBER 11"/>
    <property type="match status" value="1"/>
</dbReference>
<feature type="region of interest" description="Disordered" evidence="2">
    <location>
        <begin position="1"/>
        <end position="30"/>
    </location>
</feature>
<proteinExistence type="predicted"/>
<evidence type="ECO:0000256" key="1">
    <source>
        <dbReference type="ARBA" id="ARBA00023186"/>
    </source>
</evidence>
<feature type="compositionally biased region" description="Acidic residues" evidence="2">
    <location>
        <begin position="446"/>
        <end position="463"/>
    </location>
</feature>
<dbReference type="PROSITE" id="PS50076">
    <property type="entry name" value="DNAJ_2"/>
    <property type="match status" value="1"/>
</dbReference>
<dbReference type="InterPro" id="IPR001623">
    <property type="entry name" value="DnaJ_domain"/>
</dbReference>
<dbReference type="PROSITE" id="PS00636">
    <property type="entry name" value="DNAJ_1"/>
    <property type="match status" value="1"/>
</dbReference>
<name>A0A0U5GQL7_ASPCI</name>
<feature type="region of interest" description="Disordered" evidence="2">
    <location>
        <begin position="440"/>
        <end position="469"/>
    </location>
</feature>
<dbReference type="Pfam" id="PF00226">
    <property type="entry name" value="DnaJ"/>
    <property type="match status" value="1"/>
</dbReference>
<reference evidence="6" key="1">
    <citation type="journal article" date="2016" name="Genome Announc.">
        <title>Draft genome sequences of fungus Aspergillus calidoustus.</title>
        <authorList>
            <person name="Horn F."/>
            <person name="Linde J."/>
            <person name="Mattern D.J."/>
            <person name="Walther G."/>
            <person name="Guthke R."/>
            <person name="Scherlach K."/>
            <person name="Martin K."/>
            <person name="Brakhage A.A."/>
            <person name="Petzke L."/>
            <person name="Valiante V."/>
        </authorList>
    </citation>
    <scope>NUCLEOTIDE SEQUENCE [LARGE SCALE GENOMIC DNA]</scope>
    <source>
        <strain evidence="6">SF006504</strain>
    </source>
</reference>
<organism evidence="5 6">
    <name type="scientific">Aspergillus calidoustus</name>
    <dbReference type="NCBI Taxonomy" id="454130"/>
    <lineage>
        <taxon>Eukaryota</taxon>
        <taxon>Fungi</taxon>
        <taxon>Dikarya</taxon>
        <taxon>Ascomycota</taxon>
        <taxon>Pezizomycotina</taxon>
        <taxon>Eurotiomycetes</taxon>
        <taxon>Eurotiomycetidae</taxon>
        <taxon>Eurotiales</taxon>
        <taxon>Aspergillaceae</taxon>
        <taxon>Aspergillus</taxon>
        <taxon>Aspergillus subgen. Nidulantes</taxon>
    </lineage>
</organism>
<dbReference type="STRING" id="454130.A0A0U5GQL7"/>
<dbReference type="AlphaFoldDB" id="A0A0U5GQL7"/>
<accession>A0A0U5GQL7</accession>
<evidence type="ECO:0000259" key="4">
    <source>
        <dbReference type="PROSITE" id="PS50076"/>
    </source>
</evidence>
<gene>
    <name evidence="5" type="ORF">ASPCAL02745</name>
</gene>
<dbReference type="InterPro" id="IPR018253">
    <property type="entry name" value="DnaJ_domain_CS"/>
</dbReference>
<protein>
    <recommendedName>
        <fullName evidence="4">J domain-containing protein</fullName>
    </recommendedName>
</protein>
<dbReference type="InterPro" id="IPR052243">
    <property type="entry name" value="Mito_inner_membrane_organizer"/>
</dbReference>
<dbReference type="Proteomes" id="UP000054771">
    <property type="component" value="Unassembled WGS sequence"/>
</dbReference>
<sequence>MDNSAYEQVPHPDDHDDVRSQSHNVDHDLSDAETYSHLTTYPTEADYYALLGLARDPPPSDASIRSAYRTLTLSFHPDKQPAELQEAAKRHFAQIQDAYETLIDPKKRIVYDALGAEGVRREWGKGGAMGVGGEGEKKEVGVSAMKPEEFRRWFFGTMKRRERGIVEGMVRSKGVLLLGVDATNTISVDEELGEVYLHVPHPKVSNIALRYEFVTPFPTFRAVFGEDEKDDEDGTDQEGDVSTLQEDEDSELTISAGVAGGFQRLFNKVELEFEDGETETRTIPLPLTLATQSVSLGASTSRVFKEQTGTKGILNRWPLSLLQNSVATVSATLLPAATIQMSVAKSFALAQGTRPFTVVFDTIFSRSIFNALPTINLQLTRQIGEQKIAFCHWSSGFIGWPEIIQTLFAPYFGQAPDDILFEGQEVSQFQFGIASRPTVTAAVPSSDDDDDVSPNEDPAQDEQESLRARQREENRIAEAWQIAVSSSPVETGVILKYSRNIFSGKSPSNALSRWSSEKHYSVPPENEPRSVRLDISSTINTDLSPSWNIHGSRQVSELTRMGLGVGLQPRGLVMTVSWSRLRQTIKLPIAVCPMDAVNRDSAALAVLLPFLTYCAVEFGFIRPRERRNRRKMIARRQKQLRKLIPQRKAESAQAIELMADQVRRRQEKEAARGGLVITKAEYGHYPSRLWTRGGDAREPDVADVTIPVAALVDHGQLIISKTTTKIHILGFHDPAPLQSKTLKIWYQYHGKEHYVEVDDGEGVSCPMRLHLQAV</sequence>
<dbReference type="SMART" id="SM00271">
    <property type="entry name" value="DnaJ"/>
    <property type="match status" value="1"/>
</dbReference>
<keyword evidence="3" id="KW-0812">Transmembrane</keyword>
<keyword evidence="1" id="KW-0143">Chaperone</keyword>
<dbReference type="GO" id="GO:0042407">
    <property type="term" value="P:cristae formation"/>
    <property type="evidence" value="ECO:0007669"/>
    <property type="project" value="TreeGrafter"/>
</dbReference>
<dbReference type="InterPro" id="IPR024586">
    <property type="entry name" value="DnaJ-like_C11_C"/>
</dbReference>
<evidence type="ECO:0000256" key="2">
    <source>
        <dbReference type="SAM" id="MobiDB-lite"/>
    </source>
</evidence>
<keyword evidence="3" id="KW-0472">Membrane</keyword>
<evidence type="ECO:0000313" key="5">
    <source>
        <dbReference type="EMBL" id="CEN60304.1"/>
    </source>
</evidence>
<keyword evidence="3" id="KW-1133">Transmembrane helix</keyword>
<dbReference type="PANTHER" id="PTHR44157:SF1">
    <property type="entry name" value="DNAJ HOMOLOG SUBFAMILY C MEMBER 11"/>
    <property type="match status" value="1"/>
</dbReference>
<dbReference type="PRINTS" id="PR00625">
    <property type="entry name" value="JDOMAIN"/>
</dbReference>
<feature type="domain" description="J" evidence="4">
    <location>
        <begin position="46"/>
        <end position="115"/>
    </location>
</feature>
<evidence type="ECO:0000313" key="6">
    <source>
        <dbReference type="Proteomes" id="UP000054771"/>
    </source>
</evidence>
<dbReference type="SUPFAM" id="SSF46565">
    <property type="entry name" value="Chaperone J-domain"/>
    <property type="match status" value="1"/>
</dbReference>
<feature type="region of interest" description="Disordered" evidence="2">
    <location>
        <begin position="225"/>
        <end position="248"/>
    </location>
</feature>
<feature type="compositionally biased region" description="Basic and acidic residues" evidence="2">
    <location>
        <begin position="515"/>
        <end position="529"/>
    </location>
</feature>
<dbReference type="Gene3D" id="1.10.287.110">
    <property type="entry name" value="DnaJ domain"/>
    <property type="match status" value="1"/>
</dbReference>
<dbReference type="Pfam" id="PF11875">
    <property type="entry name" value="DnaJ-like_C11_C"/>
    <property type="match status" value="1"/>
</dbReference>